<name>A0A0F9PH02_9ZZZZ</name>
<reference evidence="2" key="1">
    <citation type="journal article" date="2015" name="Nature">
        <title>Complex archaea that bridge the gap between prokaryotes and eukaryotes.</title>
        <authorList>
            <person name="Spang A."/>
            <person name="Saw J.H."/>
            <person name="Jorgensen S.L."/>
            <person name="Zaremba-Niedzwiedzka K."/>
            <person name="Martijn J."/>
            <person name="Lind A.E."/>
            <person name="van Eijk R."/>
            <person name="Schleper C."/>
            <person name="Guy L."/>
            <person name="Ettema T.J."/>
        </authorList>
    </citation>
    <scope>NUCLEOTIDE SEQUENCE</scope>
</reference>
<accession>A0A0F9PH02</accession>
<evidence type="ECO:0000256" key="1">
    <source>
        <dbReference type="SAM" id="Phobius"/>
    </source>
</evidence>
<feature type="transmembrane region" description="Helical" evidence="1">
    <location>
        <begin position="6"/>
        <end position="27"/>
    </location>
</feature>
<keyword evidence="1" id="KW-0812">Transmembrane</keyword>
<organism evidence="2">
    <name type="scientific">marine sediment metagenome</name>
    <dbReference type="NCBI Taxonomy" id="412755"/>
    <lineage>
        <taxon>unclassified sequences</taxon>
        <taxon>metagenomes</taxon>
        <taxon>ecological metagenomes</taxon>
    </lineage>
</organism>
<dbReference type="AlphaFoldDB" id="A0A0F9PH02"/>
<protein>
    <submittedName>
        <fullName evidence="2">Uncharacterized protein</fullName>
    </submittedName>
</protein>
<keyword evidence="1" id="KW-1133">Transmembrane helix</keyword>
<sequence length="42" mass="4813">MQSTITLLVVGTIIITLLYIGLHTDLVEDVSNRKTKKRKRED</sequence>
<evidence type="ECO:0000313" key="2">
    <source>
        <dbReference type="EMBL" id="KKN31120.1"/>
    </source>
</evidence>
<dbReference type="EMBL" id="LAZR01002355">
    <property type="protein sequence ID" value="KKN31120.1"/>
    <property type="molecule type" value="Genomic_DNA"/>
</dbReference>
<comment type="caution">
    <text evidence="2">The sequence shown here is derived from an EMBL/GenBank/DDBJ whole genome shotgun (WGS) entry which is preliminary data.</text>
</comment>
<proteinExistence type="predicted"/>
<gene>
    <name evidence="2" type="ORF">LCGC14_0827280</name>
</gene>
<keyword evidence="1" id="KW-0472">Membrane</keyword>